<dbReference type="HOGENOM" id="CLU_020748_0_0_1"/>
<organism evidence="3 4">
    <name type="scientific">Debaryomyces hansenii (strain ATCC 36239 / CBS 767 / BCRC 21394 / JCM 1990 / NBRC 0083 / IGC 2968)</name>
    <name type="common">Yeast</name>
    <name type="synonym">Torulaspora hansenii</name>
    <dbReference type="NCBI Taxonomy" id="284592"/>
    <lineage>
        <taxon>Eukaryota</taxon>
        <taxon>Fungi</taxon>
        <taxon>Dikarya</taxon>
        <taxon>Ascomycota</taxon>
        <taxon>Saccharomycotina</taxon>
        <taxon>Pichiomycetes</taxon>
        <taxon>Debaryomycetaceae</taxon>
        <taxon>Debaryomyces</taxon>
    </lineage>
</organism>
<dbReference type="Gene3D" id="3.90.180.10">
    <property type="entry name" value="Medium-chain alcohol dehydrogenases, catalytic domain"/>
    <property type="match status" value="1"/>
</dbReference>
<feature type="region of interest" description="Disordered" evidence="1">
    <location>
        <begin position="1"/>
        <end position="227"/>
    </location>
</feature>
<feature type="compositionally biased region" description="Acidic residues" evidence="1">
    <location>
        <begin position="100"/>
        <end position="109"/>
    </location>
</feature>
<feature type="compositionally biased region" description="Basic and acidic residues" evidence="1">
    <location>
        <begin position="162"/>
        <end position="179"/>
    </location>
</feature>
<dbReference type="OMA" id="QFHYTTI"/>
<feature type="domain" description="Alcohol dehydrogenase-like N-terminal" evidence="2">
    <location>
        <begin position="256"/>
        <end position="319"/>
    </location>
</feature>
<dbReference type="RefSeq" id="XP_459778.2">
    <property type="nucleotide sequence ID" value="XM_459778.1"/>
</dbReference>
<dbReference type="eggNOG" id="KOG1198">
    <property type="taxonomic scope" value="Eukaryota"/>
</dbReference>
<dbReference type="SUPFAM" id="SSF50129">
    <property type="entry name" value="GroES-like"/>
    <property type="match status" value="1"/>
</dbReference>
<dbReference type="PANTHER" id="PTHR43482:SF1">
    <property type="entry name" value="PROTEIN AST1-RELATED"/>
    <property type="match status" value="1"/>
</dbReference>
<reference evidence="3 4" key="1">
    <citation type="journal article" date="2004" name="Nature">
        <title>Genome evolution in yeasts.</title>
        <authorList>
            <consortium name="Genolevures"/>
            <person name="Dujon B."/>
            <person name="Sherman D."/>
            <person name="Fischer G."/>
            <person name="Durrens P."/>
            <person name="Casaregola S."/>
            <person name="Lafontaine I."/>
            <person name="de Montigny J."/>
            <person name="Marck C."/>
            <person name="Neuveglise C."/>
            <person name="Talla E."/>
            <person name="Goffard N."/>
            <person name="Frangeul L."/>
            <person name="Aigle M."/>
            <person name="Anthouard V."/>
            <person name="Babour A."/>
            <person name="Barbe V."/>
            <person name="Barnay S."/>
            <person name="Blanchin S."/>
            <person name="Beckerich J.M."/>
            <person name="Beyne E."/>
            <person name="Bleykasten C."/>
            <person name="Boisrame A."/>
            <person name="Boyer J."/>
            <person name="Cattolico L."/>
            <person name="Confanioleri F."/>
            <person name="de Daruvar A."/>
            <person name="Despons L."/>
            <person name="Fabre E."/>
            <person name="Fairhead C."/>
            <person name="Ferry-Dumazet H."/>
            <person name="Groppi A."/>
            <person name="Hantraye F."/>
            <person name="Hennequin C."/>
            <person name="Jauniaux N."/>
            <person name="Joyet P."/>
            <person name="Kachouri R."/>
            <person name="Kerrest A."/>
            <person name="Koszul R."/>
            <person name="Lemaire M."/>
            <person name="Lesur I."/>
            <person name="Ma L."/>
            <person name="Muller H."/>
            <person name="Nicaud J.M."/>
            <person name="Nikolski M."/>
            <person name="Oztas S."/>
            <person name="Ozier-Kalogeropoulos O."/>
            <person name="Pellenz S."/>
            <person name="Potier S."/>
            <person name="Richard G.F."/>
            <person name="Straub M.L."/>
            <person name="Suleau A."/>
            <person name="Swennene D."/>
            <person name="Tekaia F."/>
            <person name="Wesolowski-Louvel M."/>
            <person name="Westhof E."/>
            <person name="Wirth B."/>
            <person name="Zeniou-Meyer M."/>
            <person name="Zivanovic I."/>
            <person name="Bolotin-Fukuhara M."/>
            <person name="Thierry A."/>
            <person name="Bouchier C."/>
            <person name="Caudron B."/>
            <person name="Scarpelli C."/>
            <person name="Gaillardin C."/>
            <person name="Weissenbach J."/>
            <person name="Wincker P."/>
            <person name="Souciet J.L."/>
        </authorList>
    </citation>
    <scope>NUCLEOTIDE SEQUENCE [LARGE SCALE GENOMIC DNA]</scope>
    <source>
        <strain evidence="4">ATCC 36239 / CBS 767 / BCRC 21394 / JCM 1990 / NBRC 0083 / IGC 2968</strain>
    </source>
</reference>
<proteinExistence type="predicted"/>
<dbReference type="KEGG" id="dha:DEHA2E10824g"/>
<dbReference type="InterPro" id="IPR052585">
    <property type="entry name" value="Lipid_raft_assoc_Zn_ADH"/>
</dbReference>
<name>Q6BPU2_DEBHA</name>
<dbReference type="Proteomes" id="UP000000599">
    <property type="component" value="Chromosome E"/>
</dbReference>
<evidence type="ECO:0000256" key="1">
    <source>
        <dbReference type="SAM" id="MobiDB-lite"/>
    </source>
</evidence>
<dbReference type="Pfam" id="PF08240">
    <property type="entry name" value="ADH_N"/>
    <property type="match status" value="1"/>
</dbReference>
<sequence>MPKGKKSKSKSNVKPEEKLAEGNVEAMPEEAKSESIQSEESGPEGVDSSNELPKEEEQDSKEQLDKGSEDIEQKGKGVIEDKLESTPEAPKAAASPADESNAEDTEEDDIKVKEIEPDTKRPNAPENRDLNDDDESGTSGTAPVKKEANRKKSVGFAPAPEEDLKEHHDVLKKKEEQKRKGNSFHNIPPELSYLQKKPDAPKPLHSSTSNTPPSSRRRMSKELGDLRNMPIKEISLQNKETELNFNYPTVHLPIRAHHMLVDTKFGSLNSFDLAKVNNYILNLSDTKVGLGYEFSGKVIEVGAKYQSEFAVGDNVFGCTNSLSRKGALSTSLLINPTKDVLISVDDKLLEKLGDVDIELSFKNAPEDGNFEISSTSSSSLDSEPIAKQPTNLHNKLAGFTLQEELSPLAKLSTFPVLYCRAKQALDHSNAIFESTGKANILINGADTNLGFTILQLLNSSAYSAVLNEMNLILTIREKSFDKMTNLVNHFTKGKYFDPSRRKRIHLVTFDMENEDLVLPGEKVPMNYKKPELFASDVLNALFGDAEEQINKDNAINHKLDLIIDLVGCKKFLQTSSIRYKKLETLSLPYLSKFSSDSSLSQVLKANTKEPFLMKLLKPKSYGSCFVSCCKFNLSFPSYNIDELFDYSTNNVSLNPWSMKWSSSLANSLTNYYYFEELSLRIKKAWILEGLNLLVEDELKFKIDDFIDWRNNFKKYIKSLKKDDGKVVFMIEDF</sequence>
<dbReference type="EMBL" id="CR382137">
    <property type="protein sequence ID" value="CAG88017.2"/>
    <property type="molecule type" value="Genomic_DNA"/>
</dbReference>
<evidence type="ECO:0000259" key="2">
    <source>
        <dbReference type="Pfam" id="PF08240"/>
    </source>
</evidence>
<keyword evidence="4" id="KW-1185">Reference proteome</keyword>
<feature type="compositionally biased region" description="Basic residues" evidence="1">
    <location>
        <begin position="1"/>
        <end position="11"/>
    </location>
</feature>
<dbReference type="GeneID" id="2902466"/>
<evidence type="ECO:0000313" key="3">
    <source>
        <dbReference type="EMBL" id="CAG88017.2"/>
    </source>
</evidence>
<protein>
    <submittedName>
        <fullName evidence="3">DEHA2E10824p</fullName>
    </submittedName>
</protein>
<dbReference type="AlphaFoldDB" id="Q6BPU2"/>
<dbReference type="InParanoid" id="Q6BPU2"/>
<accession>Q6BPU2</accession>
<dbReference type="InterPro" id="IPR011032">
    <property type="entry name" value="GroES-like_sf"/>
</dbReference>
<feature type="compositionally biased region" description="Basic and acidic residues" evidence="1">
    <location>
        <begin position="110"/>
        <end position="130"/>
    </location>
</feature>
<dbReference type="OrthoDB" id="201656at2759"/>
<dbReference type="InterPro" id="IPR013154">
    <property type="entry name" value="ADH-like_N"/>
</dbReference>
<dbReference type="PANTHER" id="PTHR43482">
    <property type="entry name" value="PROTEIN AST1-RELATED"/>
    <property type="match status" value="1"/>
</dbReference>
<evidence type="ECO:0000313" key="4">
    <source>
        <dbReference type="Proteomes" id="UP000000599"/>
    </source>
</evidence>
<feature type="compositionally biased region" description="Basic and acidic residues" evidence="1">
    <location>
        <begin position="52"/>
        <end position="85"/>
    </location>
</feature>
<gene>
    <name evidence="3" type="ordered locus">DEHA2E10824g</name>
</gene>